<dbReference type="GO" id="GO:0000956">
    <property type="term" value="P:nuclear-transcribed mRNA catabolic process"/>
    <property type="evidence" value="ECO:0007669"/>
    <property type="project" value="UniProtKB-UniRule"/>
</dbReference>
<comment type="similarity">
    <text evidence="2 9">Belongs to the snRNP Sm proteins family.</text>
</comment>
<dbReference type="AlphaFoldDB" id="A0A7S3K442"/>
<dbReference type="SUPFAM" id="SSF50182">
    <property type="entry name" value="Sm-like ribonucleoproteins"/>
    <property type="match status" value="1"/>
</dbReference>
<sequence>MLPLSLLSAAKGNPMLIELKNGDTYNGRLVSSDSWMNINLQDVICTSREGDRFWELKECYIRGSAIKYLRIPDEVLDAAQEDEAHKEKRKGFGQRGRVNFGRGGGRGRGAGRGGGRGRDGGRGRGRGDVRGRSGGENRGRGRGINSKES</sequence>
<keyword evidence="5 9" id="KW-0694">RNA-binding</keyword>
<evidence type="ECO:0000256" key="2">
    <source>
        <dbReference type="ARBA" id="ARBA00006850"/>
    </source>
</evidence>
<keyword evidence="8 9" id="KW-0687">Ribonucleoprotein</keyword>
<evidence type="ECO:0000256" key="8">
    <source>
        <dbReference type="ARBA" id="ARBA00023274"/>
    </source>
</evidence>
<protein>
    <recommendedName>
        <fullName evidence="9">U6 snRNA-associated Sm-like protein LSm4</fullName>
    </recommendedName>
</protein>
<dbReference type="EMBL" id="HBIJ01023053">
    <property type="protein sequence ID" value="CAE0374342.1"/>
    <property type="molecule type" value="Transcribed_RNA"/>
</dbReference>
<evidence type="ECO:0000256" key="5">
    <source>
        <dbReference type="ARBA" id="ARBA00022884"/>
    </source>
</evidence>
<feature type="region of interest" description="Disordered" evidence="10">
    <location>
        <begin position="81"/>
        <end position="149"/>
    </location>
</feature>
<keyword evidence="3 9" id="KW-0507">mRNA processing</keyword>
<dbReference type="GO" id="GO:0005681">
    <property type="term" value="C:spliceosomal complex"/>
    <property type="evidence" value="ECO:0007669"/>
    <property type="project" value="UniProtKB-UniRule"/>
</dbReference>
<dbReference type="Pfam" id="PF01423">
    <property type="entry name" value="LSM"/>
    <property type="match status" value="1"/>
</dbReference>
<keyword evidence="7 9" id="KW-0539">Nucleus</keyword>
<evidence type="ECO:0000256" key="9">
    <source>
        <dbReference type="RuleBase" id="RU365049"/>
    </source>
</evidence>
<feature type="domain" description="Sm" evidence="11">
    <location>
        <begin position="2"/>
        <end position="75"/>
    </location>
</feature>
<feature type="compositionally biased region" description="Basic and acidic residues" evidence="10">
    <location>
        <begin position="116"/>
        <end position="149"/>
    </location>
</feature>
<dbReference type="GO" id="GO:0003723">
    <property type="term" value="F:RNA binding"/>
    <property type="evidence" value="ECO:0007669"/>
    <property type="project" value="UniProtKB-KW"/>
</dbReference>
<dbReference type="InterPro" id="IPR027141">
    <property type="entry name" value="LSm4/Sm_D1/D3"/>
</dbReference>
<dbReference type="InterPro" id="IPR001163">
    <property type="entry name" value="Sm_dom_euk/arc"/>
</dbReference>
<comment type="subunit">
    <text evidence="9">LSm subunits form a heteromer with a doughnut shape.</text>
</comment>
<evidence type="ECO:0000256" key="4">
    <source>
        <dbReference type="ARBA" id="ARBA00022728"/>
    </source>
</evidence>
<evidence type="ECO:0000313" key="12">
    <source>
        <dbReference type="EMBL" id="CAE0374342.1"/>
    </source>
</evidence>
<keyword evidence="6 9" id="KW-0508">mRNA splicing</keyword>
<dbReference type="GO" id="GO:0000398">
    <property type="term" value="P:mRNA splicing, via spliceosome"/>
    <property type="evidence" value="ECO:0007669"/>
    <property type="project" value="InterPro"/>
</dbReference>
<proteinExistence type="inferred from homology"/>
<comment type="function">
    <text evidence="9">Binds specifically to the 3'-terminal U-tract of U6 snRNA.</text>
</comment>
<dbReference type="PROSITE" id="PS52002">
    <property type="entry name" value="SM"/>
    <property type="match status" value="1"/>
</dbReference>
<evidence type="ECO:0000256" key="3">
    <source>
        <dbReference type="ARBA" id="ARBA00022664"/>
    </source>
</evidence>
<evidence type="ECO:0000256" key="10">
    <source>
        <dbReference type="SAM" id="MobiDB-lite"/>
    </source>
</evidence>
<feature type="compositionally biased region" description="Gly residues" evidence="10">
    <location>
        <begin position="101"/>
        <end position="114"/>
    </location>
</feature>
<evidence type="ECO:0000256" key="1">
    <source>
        <dbReference type="ARBA" id="ARBA00004123"/>
    </source>
</evidence>
<reference evidence="12" key="1">
    <citation type="submission" date="2021-01" db="EMBL/GenBank/DDBJ databases">
        <authorList>
            <person name="Corre E."/>
            <person name="Pelletier E."/>
            <person name="Niang G."/>
            <person name="Scheremetjew M."/>
            <person name="Finn R."/>
            <person name="Kale V."/>
            <person name="Holt S."/>
            <person name="Cochrane G."/>
            <person name="Meng A."/>
            <person name="Brown T."/>
            <person name="Cohen L."/>
        </authorList>
    </citation>
    <scope>NUCLEOTIDE SEQUENCE</scope>
    <source>
        <strain evidence="12">CCMP1510</strain>
    </source>
</reference>
<dbReference type="PANTHER" id="PTHR23338">
    <property type="entry name" value="SMALL NUCLEAR RIBONUCLEOPROTEIN SM"/>
    <property type="match status" value="1"/>
</dbReference>
<dbReference type="Gene3D" id="2.30.30.100">
    <property type="match status" value="1"/>
</dbReference>
<evidence type="ECO:0000256" key="7">
    <source>
        <dbReference type="ARBA" id="ARBA00023242"/>
    </source>
</evidence>
<evidence type="ECO:0000256" key="6">
    <source>
        <dbReference type="ARBA" id="ARBA00023187"/>
    </source>
</evidence>
<dbReference type="InterPro" id="IPR034101">
    <property type="entry name" value="Lsm4"/>
</dbReference>
<dbReference type="SMART" id="SM00651">
    <property type="entry name" value="Sm"/>
    <property type="match status" value="1"/>
</dbReference>
<name>A0A7S3K442_9STRA</name>
<accession>A0A7S3K442</accession>
<comment type="subcellular location">
    <subcellularLocation>
        <location evidence="1 9">Nucleus</location>
    </subcellularLocation>
</comment>
<dbReference type="CDD" id="cd01723">
    <property type="entry name" value="LSm4"/>
    <property type="match status" value="1"/>
</dbReference>
<keyword evidence="4 9" id="KW-0747">Spliceosome</keyword>
<evidence type="ECO:0000259" key="11">
    <source>
        <dbReference type="PROSITE" id="PS52002"/>
    </source>
</evidence>
<dbReference type="InterPro" id="IPR010920">
    <property type="entry name" value="LSM_dom_sf"/>
</dbReference>
<gene>
    <name evidence="9" type="primary">LSM4</name>
    <name evidence="12" type="ORF">ALAG00032_LOCUS15145</name>
</gene>
<dbReference type="InterPro" id="IPR047575">
    <property type="entry name" value="Sm"/>
</dbReference>
<organism evidence="12">
    <name type="scientific">Aureoumbra lagunensis</name>
    <dbReference type="NCBI Taxonomy" id="44058"/>
    <lineage>
        <taxon>Eukaryota</taxon>
        <taxon>Sar</taxon>
        <taxon>Stramenopiles</taxon>
        <taxon>Ochrophyta</taxon>
        <taxon>Pelagophyceae</taxon>
        <taxon>Pelagomonadales</taxon>
        <taxon>Aureoumbra</taxon>
    </lineage>
</organism>